<dbReference type="Gene3D" id="3.30.420.40">
    <property type="match status" value="1"/>
</dbReference>
<dbReference type="EMBL" id="JBHTCJ010000016">
    <property type="protein sequence ID" value="MFC7344418.1"/>
    <property type="molecule type" value="Genomic_DNA"/>
</dbReference>
<comment type="caution">
    <text evidence="3">The sequence shown here is derived from an EMBL/GenBank/DDBJ whole genome shotgun (WGS) entry which is preliminary data.</text>
</comment>
<dbReference type="PANTHER" id="PTHR30005">
    <property type="entry name" value="EXOPOLYPHOSPHATASE"/>
    <property type="match status" value="1"/>
</dbReference>
<gene>
    <name evidence="3" type="ORF">ACFQRI_23685</name>
</gene>
<name>A0ABW2LPK8_9PSEU</name>
<dbReference type="InterPro" id="IPR050273">
    <property type="entry name" value="GppA/Ppx_hydrolase"/>
</dbReference>
<dbReference type="Gene3D" id="3.30.420.150">
    <property type="entry name" value="Exopolyphosphatase. Domain 2"/>
    <property type="match status" value="1"/>
</dbReference>
<keyword evidence="4" id="KW-1185">Reference proteome</keyword>
<evidence type="ECO:0000313" key="3">
    <source>
        <dbReference type="EMBL" id="MFC7344418.1"/>
    </source>
</evidence>
<protein>
    <submittedName>
        <fullName evidence="3">Exopolyphosphatase</fullName>
    </submittedName>
</protein>
<dbReference type="RefSeq" id="WP_380672181.1">
    <property type="nucleotide sequence ID" value="NZ_JBHTCJ010000016.1"/>
</dbReference>
<feature type="domain" description="Ppx/GppA phosphatase N-terminal" evidence="2">
    <location>
        <begin position="31"/>
        <end position="302"/>
    </location>
</feature>
<evidence type="ECO:0000259" key="2">
    <source>
        <dbReference type="Pfam" id="PF02541"/>
    </source>
</evidence>
<evidence type="ECO:0000256" key="1">
    <source>
        <dbReference type="ARBA" id="ARBA00007125"/>
    </source>
</evidence>
<organism evidence="3 4">
    <name type="scientific">Saccharopolyspora griseoalba</name>
    <dbReference type="NCBI Taxonomy" id="1431848"/>
    <lineage>
        <taxon>Bacteria</taxon>
        <taxon>Bacillati</taxon>
        <taxon>Actinomycetota</taxon>
        <taxon>Actinomycetes</taxon>
        <taxon>Pseudonocardiales</taxon>
        <taxon>Pseudonocardiaceae</taxon>
        <taxon>Saccharopolyspora</taxon>
    </lineage>
</organism>
<sequence>MKLGLLDIGSAAARLEVVDLDDPRMPRAAWSAKARTRLAEHTLVSGEVTEEGAQQAVRAVRYCVRAAEEAAPDALIAYGTAAVRDATNAAELRERLGAAAGVQVRALSPSDEAAVAHHAARRWRGRSGRALTTVDIGGGTTDVVTGTGERPPEVVTLPFGAARLTRSYLPDDPPRPEQVAELDELLRATIPRSLERIARRERGHPIALSKVLRQLAVLAESGAGGTARHPHRLRRSMLTPWIPVLAELDQRQRAKLPGVSRNRGRRILAGAMTADRVLEALGVEELEICPWGLREGLVYRFVEAETETPREALALAGDLFS</sequence>
<dbReference type="Pfam" id="PF02541">
    <property type="entry name" value="Ppx-GppA"/>
    <property type="match status" value="1"/>
</dbReference>
<dbReference type="Proteomes" id="UP001596504">
    <property type="component" value="Unassembled WGS sequence"/>
</dbReference>
<reference evidence="4" key="1">
    <citation type="journal article" date="2019" name="Int. J. Syst. Evol. Microbiol.">
        <title>The Global Catalogue of Microorganisms (GCM) 10K type strain sequencing project: providing services to taxonomists for standard genome sequencing and annotation.</title>
        <authorList>
            <consortium name="The Broad Institute Genomics Platform"/>
            <consortium name="The Broad Institute Genome Sequencing Center for Infectious Disease"/>
            <person name="Wu L."/>
            <person name="Ma J."/>
        </authorList>
    </citation>
    <scope>NUCLEOTIDE SEQUENCE [LARGE SCALE GENOMIC DNA]</scope>
    <source>
        <strain evidence="4">WLHS5</strain>
    </source>
</reference>
<proteinExistence type="inferred from homology"/>
<dbReference type="InterPro" id="IPR043129">
    <property type="entry name" value="ATPase_NBD"/>
</dbReference>
<dbReference type="InterPro" id="IPR003695">
    <property type="entry name" value="Ppx_GppA_N"/>
</dbReference>
<comment type="similarity">
    <text evidence="1">Belongs to the GppA/Ppx family.</text>
</comment>
<dbReference type="SUPFAM" id="SSF53067">
    <property type="entry name" value="Actin-like ATPase domain"/>
    <property type="match status" value="2"/>
</dbReference>
<dbReference type="PANTHER" id="PTHR30005:SF0">
    <property type="entry name" value="RETROGRADE REGULATION PROTEIN 2"/>
    <property type="match status" value="1"/>
</dbReference>
<evidence type="ECO:0000313" key="4">
    <source>
        <dbReference type="Proteomes" id="UP001596504"/>
    </source>
</evidence>
<accession>A0ABW2LPK8</accession>